<evidence type="ECO:0000313" key="2">
    <source>
        <dbReference type="Proteomes" id="UP001227126"/>
    </source>
</evidence>
<proteinExistence type="predicted"/>
<dbReference type="Proteomes" id="UP001227126">
    <property type="component" value="Unassembled WGS sequence"/>
</dbReference>
<dbReference type="RefSeq" id="WP_284483966.1">
    <property type="nucleotide sequence ID" value="NZ_JASNJE010000002.1"/>
</dbReference>
<comment type="caution">
    <text evidence="1">The sequence shown here is derived from an EMBL/GenBank/DDBJ whole genome shotgun (WGS) entry which is preliminary data.</text>
</comment>
<dbReference type="EMBL" id="JASNJE010000002">
    <property type="protein sequence ID" value="MDK3072012.1"/>
    <property type="molecule type" value="Genomic_DNA"/>
</dbReference>
<organism evidence="1 2">
    <name type="scientific">Sedimentitalea xiamensis</name>
    <dbReference type="NCBI Taxonomy" id="3050037"/>
    <lineage>
        <taxon>Bacteria</taxon>
        <taxon>Pseudomonadati</taxon>
        <taxon>Pseudomonadota</taxon>
        <taxon>Alphaproteobacteria</taxon>
        <taxon>Rhodobacterales</taxon>
        <taxon>Paracoccaceae</taxon>
        <taxon>Sedimentitalea</taxon>
    </lineage>
</organism>
<name>A0ABT7FA77_9RHOB</name>
<sequence length="40" mass="4381">MKPLFTAFFTTISLSWISRPSSYAPVGRENFNGLSGSLLS</sequence>
<protein>
    <submittedName>
        <fullName evidence="1">Uncharacterized protein</fullName>
    </submittedName>
</protein>
<keyword evidence="2" id="KW-1185">Reference proteome</keyword>
<reference evidence="1 2" key="1">
    <citation type="submission" date="2023-05" db="EMBL/GenBank/DDBJ databases">
        <title>Sedimentitalea sp. nov. JM2-8.</title>
        <authorList>
            <person name="Huang J."/>
        </authorList>
    </citation>
    <scope>NUCLEOTIDE SEQUENCE [LARGE SCALE GENOMIC DNA]</scope>
    <source>
        <strain evidence="1 2">JM2-8</strain>
    </source>
</reference>
<evidence type="ECO:0000313" key="1">
    <source>
        <dbReference type="EMBL" id="MDK3072012.1"/>
    </source>
</evidence>
<accession>A0ABT7FA77</accession>
<gene>
    <name evidence="1" type="ORF">QO034_02730</name>
</gene>